<dbReference type="Gene3D" id="3.30.70.20">
    <property type="match status" value="1"/>
</dbReference>
<dbReference type="InterPro" id="IPR050123">
    <property type="entry name" value="Prok_molybdopt-oxidoreductase"/>
</dbReference>
<dbReference type="InterPro" id="IPR006656">
    <property type="entry name" value="Mopterin_OxRdtase"/>
</dbReference>
<keyword evidence="4 11" id="KW-0479">Metal-binding</keyword>
<evidence type="ECO:0000313" key="16">
    <source>
        <dbReference type="Proteomes" id="UP001549251"/>
    </source>
</evidence>
<dbReference type="Proteomes" id="UP001549251">
    <property type="component" value="Unassembled WGS sequence"/>
</dbReference>
<comment type="similarity">
    <text evidence="2 11">Belongs to the complex I 75 kDa subunit family.</text>
</comment>
<dbReference type="InterPro" id="IPR000283">
    <property type="entry name" value="NADH_UbQ_OxRdtase_75kDa_su_CS"/>
</dbReference>
<dbReference type="PROSITE" id="PS51085">
    <property type="entry name" value="2FE2S_FER_2"/>
    <property type="match status" value="1"/>
</dbReference>
<evidence type="ECO:0000256" key="9">
    <source>
        <dbReference type="ARBA" id="ARBA00026021"/>
    </source>
</evidence>
<evidence type="ECO:0000256" key="1">
    <source>
        <dbReference type="ARBA" id="ARBA00001966"/>
    </source>
</evidence>
<comment type="cofactor">
    <cofactor evidence="1 11">
        <name>[4Fe-4S] cluster</name>
        <dbReference type="ChEBI" id="CHEBI:49883"/>
    </cofactor>
</comment>
<dbReference type="InterPro" id="IPR001041">
    <property type="entry name" value="2Fe-2S_ferredoxin-type"/>
</dbReference>
<comment type="subunit">
    <text evidence="9">Composed of 13 different subunits. Subunits NuoCD, E, F, and G constitute the peripheral sector of the complex.</text>
</comment>
<dbReference type="SUPFAM" id="SSF54292">
    <property type="entry name" value="2Fe-2S ferredoxin-like"/>
    <property type="match status" value="1"/>
</dbReference>
<comment type="caution">
    <text evidence="15">The sequence shown here is derived from an EMBL/GenBank/DDBJ whole genome shotgun (WGS) entry which is preliminary data.</text>
</comment>
<dbReference type="SUPFAM" id="SSF54862">
    <property type="entry name" value="4Fe-4S ferredoxins"/>
    <property type="match status" value="1"/>
</dbReference>
<keyword evidence="11" id="KW-0874">Quinone</keyword>
<reference evidence="15 16" key="1">
    <citation type="submission" date="2024-06" db="EMBL/GenBank/DDBJ databases">
        <title>Sorghum-associated microbial communities from plants grown in Nebraska, USA.</title>
        <authorList>
            <person name="Schachtman D."/>
        </authorList>
    </citation>
    <scope>NUCLEOTIDE SEQUENCE [LARGE SCALE GENOMIC DNA]</scope>
    <source>
        <strain evidence="15 16">1757</strain>
    </source>
</reference>
<keyword evidence="3 11" id="KW-0004">4Fe-4S</keyword>
<dbReference type="InterPro" id="IPR036010">
    <property type="entry name" value="2Fe-2S_ferredoxin-like_sf"/>
</dbReference>
<dbReference type="Gene3D" id="3.30.200.210">
    <property type="match status" value="1"/>
</dbReference>
<evidence type="ECO:0000256" key="5">
    <source>
        <dbReference type="ARBA" id="ARBA00022967"/>
    </source>
</evidence>
<dbReference type="PANTHER" id="PTHR43105">
    <property type="entry name" value="RESPIRATORY NITRATE REDUCTASE"/>
    <property type="match status" value="1"/>
</dbReference>
<sequence length="774" mass="81966">MSAQPTSTAPDLVSIEVDGKPTQIRKGAMIIEAADAIGVAIPRFCYHRKLPIAANCRMCLVDVEMGGKLMPKPQPACATPVAEGMKVMTRSDKALKFQKDVMEFLLINHPLDCPICDQGGECELQDVALGYGRSVSRFTERKRTVADENIGPLVATEMTRCIQCTRCVRFTSEIAGTYELGGMSRGENLQIGTYIGKTIETELSGNIIDVCPVGALTNKPFQFKARAWELIAKPSIGYHDALGSNLWLHTRRGEVLRTVPRDNEAVNECWLSDRDRYSHQGMYAADRIGAPEVKRHGQWQATTWEDALQFAGEALKKAPGSELGILVHPATSNEEGDLLVRLARGLGSAHVDHRLRQLDFADNAVAQPFALPVAEVEQVRAALLVGSDLRHEMPLLNHRVHQATKKGARVYAVNPAHFDFNYKLAGEAIVAPQALVDALLALAKAAVAAGVTAPVALADAIAAAQSDQGDSDAIAALKSGKAVVILGEAAVTHPQASWLRAIAHFIADATGAGYDELPVGANGVGLARLGVVPGNGGLDAQAMLAQPRKSYLLYGVEPPHDFADGGAALKALRGADQVVAFSAYASPALREVADVILPIALLPENDATLVNVDGLAQGVMAGAKAPGQARPGWKVLRALGGALQLAGFEFDDLAGLRDGIAERAAAPRNGLAERTAVSGLTRLATWPIYRTDAVLRRATALNAHPLNRAPAVRLNADEAQRLGLSAGGQVRIADVSLPLAIDAAVPDGAAWIEAAQDLTATLPPYGASITLSKA</sequence>
<dbReference type="Gene3D" id="3.10.20.740">
    <property type="match status" value="1"/>
</dbReference>
<organism evidence="15 16">
    <name type="scientific">Rhodanobacter soli</name>
    <dbReference type="NCBI Taxonomy" id="590609"/>
    <lineage>
        <taxon>Bacteria</taxon>
        <taxon>Pseudomonadati</taxon>
        <taxon>Pseudomonadota</taxon>
        <taxon>Gammaproteobacteria</taxon>
        <taxon>Lysobacterales</taxon>
        <taxon>Rhodanobacteraceae</taxon>
        <taxon>Rhodanobacter</taxon>
    </lineage>
</organism>
<dbReference type="Gene3D" id="3.40.50.740">
    <property type="match status" value="1"/>
</dbReference>
<dbReference type="InterPro" id="IPR019574">
    <property type="entry name" value="NADH_UbQ_OxRdtase_Gsu_4Fe4S-bd"/>
</dbReference>
<keyword evidence="8 11" id="KW-0520">NAD</keyword>
<evidence type="ECO:0000256" key="6">
    <source>
        <dbReference type="ARBA" id="ARBA00023004"/>
    </source>
</evidence>
<evidence type="ECO:0000256" key="10">
    <source>
        <dbReference type="ARBA" id="ARBA00047712"/>
    </source>
</evidence>
<dbReference type="CDD" id="cd00207">
    <property type="entry name" value="fer2"/>
    <property type="match status" value="1"/>
</dbReference>
<evidence type="ECO:0000256" key="11">
    <source>
        <dbReference type="RuleBase" id="RU003525"/>
    </source>
</evidence>
<comment type="catalytic activity">
    <reaction evidence="10 11">
        <text>a quinone + NADH + 5 H(+)(in) = a quinol + NAD(+) + 4 H(+)(out)</text>
        <dbReference type="Rhea" id="RHEA:57888"/>
        <dbReference type="ChEBI" id="CHEBI:15378"/>
        <dbReference type="ChEBI" id="CHEBI:24646"/>
        <dbReference type="ChEBI" id="CHEBI:57540"/>
        <dbReference type="ChEBI" id="CHEBI:57945"/>
        <dbReference type="ChEBI" id="CHEBI:132124"/>
    </reaction>
</comment>
<dbReference type="SUPFAM" id="SSF53706">
    <property type="entry name" value="Formate dehydrogenase/DMSO reductase, domains 1-3"/>
    <property type="match status" value="1"/>
</dbReference>
<dbReference type="NCBIfam" id="TIGR01973">
    <property type="entry name" value="NuoG"/>
    <property type="match status" value="1"/>
</dbReference>
<dbReference type="RefSeq" id="WP_354546844.1">
    <property type="nucleotide sequence ID" value="NZ_JBEPSD010000001.1"/>
</dbReference>
<keyword evidence="16" id="KW-1185">Reference proteome</keyword>
<evidence type="ECO:0000256" key="2">
    <source>
        <dbReference type="ARBA" id="ARBA00005404"/>
    </source>
</evidence>
<dbReference type="Pfam" id="PF13510">
    <property type="entry name" value="Fer2_4"/>
    <property type="match status" value="1"/>
</dbReference>
<comment type="cofactor">
    <cofactor evidence="11">
        <name>[2Fe-2S] cluster</name>
        <dbReference type="ChEBI" id="CHEBI:190135"/>
    </cofactor>
    <text evidence="11">Binds 1 [2Fe-2S] cluster per subunit.</text>
</comment>
<accession>A0ABV2PSI3</accession>
<dbReference type="Pfam" id="PF10588">
    <property type="entry name" value="NADH-G_4Fe-4S_3"/>
    <property type="match status" value="1"/>
</dbReference>
<keyword evidence="6 11" id="KW-0408">Iron</keyword>
<keyword evidence="11" id="KW-0001">2Fe-2S</keyword>
<dbReference type="InterPro" id="IPR006963">
    <property type="entry name" value="Mopterin_OxRdtase_4Fe-4S_dom"/>
</dbReference>
<evidence type="ECO:0000313" key="15">
    <source>
        <dbReference type="EMBL" id="MET4567990.1"/>
    </source>
</evidence>
<dbReference type="EMBL" id="JBEPSD010000001">
    <property type="protein sequence ID" value="MET4567990.1"/>
    <property type="molecule type" value="Genomic_DNA"/>
</dbReference>
<keyword evidence="7 11" id="KW-0411">Iron-sulfur</keyword>
<dbReference type="PROSITE" id="PS51669">
    <property type="entry name" value="4FE4S_MOW_BIS_MGD"/>
    <property type="match status" value="1"/>
</dbReference>
<gene>
    <name evidence="15" type="ORF">ABIE04_000317</name>
</gene>
<evidence type="ECO:0000256" key="7">
    <source>
        <dbReference type="ARBA" id="ARBA00023014"/>
    </source>
</evidence>
<dbReference type="InterPro" id="IPR054351">
    <property type="entry name" value="NADH_UbQ_OxRdtase_ferredoxin"/>
</dbReference>
<feature type="domain" description="4Fe-4S His(Cys)3-ligated-type" evidence="14">
    <location>
        <begin position="93"/>
        <end position="132"/>
    </location>
</feature>
<dbReference type="Pfam" id="PF22117">
    <property type="entry name" value="Fer4_Nqo3"/>
    <property type="match status" value="1"/>
</dbReference>
<dbReference type="PROSITE" id="PS00643">
    <property type="entry name" value="COMPLEX1_75K_3"/>
    <property type="match status" value="1"/>
</dbReference>
<comment type="function">
    <text evidence="11">NDH-1 shuttles electrons from NADH, via FMN and iron-sulfur (Fe-S) centers, to quinones in the respiratory chain. Couples the redox reaction to proton translocation (for every two electrons transferred, four hydrogen ions are translocated across the cytoplasmic membrane), and thus conserves the redox energy in a proton gradient.</text>
</comment>
<name>A0ABV2PSI3_9GAMM</name>
<keyword evidence="5 11" id="KW-1278">Translocase</keyword>
<dbReference type="EC" id="7.1.1.-" evidence="11"/>
<evidence type="ECO:0000259" key="12">
    <source>
        <dbReference type="PROSITE" id="PS51085"/>
    </source>
</evidence>
<protein>
    <recommendedName>
        <fullName evidence="11">NADH-quinone oxidoreductase</fullName>
        <ecNumber evidence="11">7.1.1.-</ecNumber>
    </recommendedName>
</protein>
<dbReference type="Pfam" id="PF00384">
    <property type="entry name" value="Molybdopterin"/>
    <property type="match status" value="1"/>
</dbReference>
<dbReference type="InterPro" id="IPR010228">
    <property type="entry name" value="NADH_UbQ_OxRdtase_Gsu"/>
</dbReference>
<evidence type="ECO:0000259" key="14">
    <source>
        <dbReference type="PROSITE" id="PS51839"/>
    </source>
</evidence>
<evidence type="ECO:0000256" key="8">
    <source>
        <dbReference type="ARBA" id="ARBA00023027"/>
    </source>
</evidence>
<dbReference type="PANTHER" id="PTHR43105:SF13">
    <property type="entry name" value="NADH-UBIQUINONE OXIDOREDUCTASE 75 KDA SUBUNIT, MITOCHONDRIAL"/>
    <property type="match status" value="1"/>
</dbReference>
<evidence type="ECO:0000256" key="3">
    <source>
        <dbReference type="ARBA" id="ARBA00022485"/>
    </source>
</evidence>
<dbReference type="PROSITE" id="PS00641">
    <property type="entry name" value="COMPLEX1_75K_1"/>
    <property type="match status" value="1"/>
</dbReference>
<evidence type="ECO:0000256" key="4">
    <source>
        <dbReference type="ARBA" id="ARBA00022723"/>
    </source>
</evidence>
<feature type="domain" description="4Fe-4S Mo/W bis-MGD-type" evidence="13">
    <location>
        <begin position="230"/>
        <end position="286"/>
    </location>
</feature>
<evidence type="ECO:0000259" key="13">
    <source>
        <dbReference type="PROSITE" id="PS51669"/>
    </source>
</evidence>
<dbReference type="PROSITE" id="PS00642">
    <property type="entry name" value="COMPLEX1_75K_2"/>
    <property type="match status" value="1"/>
</dbReference>
<dbReference type="PROSITE" id="PS51839">
    <property type="entry name" value="4FE4S_HC3"/>
    <property type="match status" value="1"/>
</dbReference>
<feature type="domain" description="2Fe-2S ferredoxin-type" evidence="12">
    <location>
        <begin position="11"/>
        <end position="93"/>
    </location>
</feature>
<dbReference type="Pfam" id="PF22151">
    <property type="entry name" value="Fer4_NDSU1"/>
    <property type="match status" value="1"/>
</dbReference>
<proteinExistence type="inferred from homology"/>
<dbReference type="SMART" id="SM00929">
    <property type="entry name" value="NADH-G_4Fe-4S_3"/>
    <property type="match status" value="1"/>
</dbReference>